<reference evidence="3" key="1">
    <citation type="submission" date="2024-01" db="EMBL/GenBank/DDBJ databases">
        <authorList>
            <person name="Webb A."/>
        </authorList>
    </citation>
    <scope>NUCLEOTIDE SEQUENCE</scope>
    <source>
        <strain evidence="3">Pm1</strain>
    </source>
</reference>
<proteinExistence type="predicted"/>
<sequence length="107" mass="12564">MTDSKALDQVSMDLDDLLHRTDIVEQRVKEEVKQHVDGPVGPADLRGYQEQLLLKLRAIRDTMQKDDPCLDQVREERDDARRERDALQTQVAKLTYRVHHLKQHVRP</sequence>
<evidence type="ECO:0000256" key="1">
    <source>
        <dbReference type="SAM" id="Coils"/>
    </source>
</evidence>
<evidence type="ECO:0000313" key="4">
    <source>
        <dbReference type="Proteomes" id="UP001162060"/>
    </source>
</evidence>
<organism evidence="3 4">
    <name type="scientific">Peronospora matthiolae</name>
    <dbReference type="NCBI Taxonomy" id="2874970"/>
    <lineage>
        <taxon>Eukaryota</taxon>
        <taxon>Sar</taxon>
        <taxon>Stramenopiles</taxon>
        <taxon>Oomycota</taxon>
        <taxon>Peronosporomycetes</taxon>
        <taxon>Peronosporales</taxon>
        <taxon>Peronosporaceae</taxon>
        <taxon>Peronospora</taxon>
    </lineage>
</organism>
<dbReference type="EMBL" id="CAKLBY020000014">
    <property type="protein sequence ID" value="CAK7897505.1"/>
    <property type="molecule type" value="Genomic_DNA"/>
</dbReference>
<evidence type="ECO:0000313" key="2">
    <source>
        <dbReference type="EMBL" id="CAK7897505.1"/>
    </source>
</evidence>
<dbReference type="AlphaFoldDB" id="A0AAV1TZY3"/>
<gene>
    <name evidence="3" type="ORF">PM001_LOCUS11932</name>
    <name evidence="2" type="ORF">PM001_LOCUS1455</name>
</gene>
<comment type="caution">
    <text evidence="3">The sequence shown here is derived from an EMBL/GenBank/DDBJ whole genome shotgun (WGS) entry which is preliminary data.</text>
</comment>
<evidence type="ECO:0000313" key="3">
    <source>
        <dbReference type="EMBL" id="CAK7926782.1"/>
    </source>
</evidence>
<keyword evidence="1" id="KW-0175">Coiled coil</keyword>
<dbReference type="EMBL" id="CAKLBY020000101">
    <property type="protein sequence ID" value="CAK7926782.1"/>
    <property type="molecule type" value="Genomic_DNA"/>
</dbReference>
<accession>A0AAV1TZY3</accession>
<protein>
    <submittedName>
        <fullName evidence="3">Uncharacterized protein</fullName>
    </submittedName>
</protein>
<feature type="coiled-coil region" evidence="1">
    <location>
        <begin position="70"/>
        <end position="97"/>
    </location>
</feature>
<dbReference type="Proteomes" id="UP001162060">
    <property type="component" value="Unassembled WGS sequence"/>
</dbReference>
<name>A0AAV1TZY3_9STRA</name>